<name>A0A4Q9QW99_9GAMM</name>
<protein>
    <submittedName>
        <fullName evidence="1">Uncharacterized protein</fullName>
    </submittedName>
</protein>
<dbReference type="AlphaFoldDB" id="A0A4Q9QW99"/>
<reference evidence="1 2" key="1">
    <citation type="submission" date="2018-06" db="EMBL/GenBank/DDBJ databases">
        <title>Three novel Pseudomonas species isolated from symptomatic oak.</title>
        <authorList>
            <person name="Bueno-Gonzalez V."/>
            <person name="Brady C."/>
        </authorList>
    </citation>
    <scope>NUCLEOTIDE SEQUENCE [LARGE SCALE GENOMIC DNA]</scope>
    <source>
        <strain evidence="1 2">P17C</strain>
    </source>
</reference>
<dbReference type="Proteomes" id="UP000292639">
    <property type="component" value="Unassembled WGS sequence"/>
</dbReference>
<keyword evidence="2" id="KW-1185">Reference proteome</keyword>
<comment type="caution">
    <text evidence="1">The sequence shown here is derived from an EMBL/GenBank/DDBJ whole genome shotgun (WGS) entry which is preliminary data.</text>
</comment>
<evidence type="ECO:0000313" key="1">
    <source>
        <dbReference type="EMBL" id="TBU87460.1"/>
    </source>
</evidence>
<sequence length="76" mass="8598">MTLGNVVADRLERLAVGGFDVFKISKEAFAIYQEPGLSLTRDLDMALLSLIAMEEGPEFEMTEKEFQDLLSKIRQM</sequence>
<proteinExistence type="predicted"/>
<dbReference type="RefSeq" id="WP_131186278.1">
    <property type="nucleotide sequence ID" value="NZ_QJUO01000077.1"/>
</dbReference>
<gene>
    <name evidence="1" type="ORF">DNJ96_19015</name>
</gene>
<evidence type="ECO:0000313" key="2">
    <source>
        <dbReference type="Proteomes" id="UP000292639"/>
    </source>
</evidence>
<organism evidence="1 2">
    <name type="scientific">Stutzerimonas kirkiae</name>
    <dbReference type="NCBI Taxonomy" id="2211392"/>
    <lineage>
        <taxon>Bacteria</taxon>
        <taxon>Pseudomonadati</taxon>
        <taxon>Pseudomonadota</taxon>
        <taxon>Gammaproteobacteria</taxon>
        <taxon>Pseudomonadales</taxon>
        <taxon>Pseudomonadaceae</taxon>
        <taxon>Stutzerimonas</taxon>
    </lineage>
</organism>
<dbReference type="EMBL" id="QJUP01000052">
    <property type="protein sequence ID" value="TBU87460.1"/>
    <property type="molecule type" value="Genomic_DNA"/>
</dbReference>
<accession>A0A4Q9QW99</accession>